<feature type="region of interest" description="Disordered" evidence="1">
    <location>
        <begin position="37"/>
        <end position="106"/>
    </location>
</feature>
<feature type="region of interest" description="Disordered" evidence="1">
    <location>
        <begin position="316"/>
        <end position="361"/>
    </location>
</feature>
<keyword evidence="2" id="KW-1133">Transmembrane helix</keyword>
<feature type="transmembrane region" description="Helical" evidence="2">
    <location>
        <begin position="598"/>
        <end position="616"/>
    </location>
</feature>
<name>A0A1C3KUJ7_PLAOA</name>
<feature type="compositionally biased region" description="Basic and acidic residues" evidence="1">
    <location>
        <begin position="348"/>
        <end position="361"/>
    </location>
</feature>
<feature type="compositionally biased region" description="Basic residues" evidence="1">
    <location>
        <begin position="78"/>
        <end position="94"/>
    </location>
</feature>
<protein>
    <recommendedName>
        <fullName evidence="5">Basal complex transmembrane protein 1</fullName>
    </recommendedName>
</protein>
<organism evidence="3 4">
    <name type="scientific">Plasmodium ovale</name>
    <name type="common">malaria parasite P. ovale</name>
    <dbReference type="NCBI Taxonomy" id="36330"/>
    <lineage>
        <taxon>Eukaryota</taxon>
        <taxon>Sar</taxon>
        <taxon>Alveolata</taxon>
        <taxon>Apicomplexa</taxon>
        <taxon>Aconoidasida</taxon>
        <taxon>Haemosporida</taxon>
        <taxon>Plasmodiidae</taxon>
        <taxon>Plasmodium</taxon>
        <taxon>Plasmodium (Plasmodium)</taxon>
    </lineage>
</organism>
<keyword evidence="2" id="KW-0812">Transmembrane</keyword>
<accession>A0A1C3KUJ7</accession>
<dbReference type="AlphaFoldDB" id="A0A1C3KUJ7"/>
<keyword evidence="2" id="KW-0472">Membrane</keyword>
<dbReference type="VEuPathDB" id="PlasmoDB:POWCR01_110039500"/>
<feature type="transmembrane region" description="Helical" evidence="2">
    <location>
        <begin position="648"/>
        <end position="669"/>
    </location>
</feature>
<dbReference type="Proteomes" id="UP000243200">
    <property type="component" value="Chromosome 11"/>
</dbReference>
<feature type="compositionally biased region" description="Basic residues" evidence="1">
    <location>
        <begin position="335"/>
        <end position="347"/>
    </location>
</feature>
<sequence>MKNVNNSNNTDIDDHSVNINNSNDFTRVLQEIKLKQLQQENKKTKKNTKSKITSKNDSNNSDHLDTKLTKGAQNNIMKNKRTLSKSKSKEKHVQKQNSEQNFKKVNLSDNPIFPNITSLILDHEKENHNSESSHNVKKTADGKIKRQNTSSQIEKHTIYDIYAKTLKKLSIEDESDILKENEEGNLHMNENQIQEKKKNNVILDNSEFSGNMSDISSYNFIPTYETNNSHMGGKVNQQKEKDTKLKDAKPKDAKPKDAKPKGTKLKEEKQKKKNVEKRYNYDKRNSSDSEQLCSTNNRMHDRSFYYSDIMFENSHGINEHHSNRNSNSYKEQTLKRKGKGKKGKGRRRESDRYKHEKESHEDIYKNQNKSKIKNMSEHSYMDGEMIYESSQNMEQKDKGKMKKDESLTGEDLSLKGNTNSKKEQNICFPNLYREAEKENNYFNNSGSFSMECLRQNDKQGIKRSEFKSDDMMRNTKHSDKMMNIHKEDTHERKKSVQESLKNIPEINMYHSLNDHIRKKKKNVYSKENTNYAKSDITTTDSEYYINENFNMSYDKFKSKNKKNSSLAEDSTDKEKLLKVVNSKNILNIRKILRVMREFYIGFIGLQLIYFITYLLFGNNSVYLIQIISISCTFFSLLDANYHGYLLNGFIDMCIGIFLNIAILQNIAGFKSLQSNDVLKNITISNVVFLYFFSLFSFLNSYFIHKLHSLERKNIKYVIQNIESKAENDGKSRLLIT</sequence>
<feature type="region of interest" description="Disordered" evidence="1">
    <location>
        <begin position="1"/>
        <end position="20"/>
    </location>
</feature>
<feature type="transmembrane region" description="Helical" evidence="2">
    <location>
        <begin position="622"/>
        <end position="641"/>
    </location>
</feature>
<feature type="region of interest" description="Disordered" evidence="1">
    <location>
        <begin position="127"/>
        <end position="149"/>
    </location>
</feature>
<feature type="region of interest" description="Disordered" evidence="1">
    <location>
        <begin position="227"/>
        <end position="295"/>
    </location>
</feature>
<feature type="compositionally biased region" description="Low complexity" evidence="1">
    <location>
        <begin position="50"/>
        <end position="59"/>
    </location>
</feature>
<feature type="compositionally biased region" description="Polar residues" evidence="1">
    <location>
        <begin position="1"/>
        <end position="10"/>
    </location>
</feature>
<feature type="transmembrane region" description="Helical" evidence="2">
    <location>
        <begin position="681"/>
        <end position="703"/>
    </location>
</feature>
<gene>
    <name evidence="3" type="primary">PowCR01_110039500</name>
    <name evidence="3" type="ORF">POWCR01_110039500</name>
</gene>
<dbReference type="OrthoDB" id="366215at2759"/>
<evidence type="ECO:0000313" key="3">
    <source>
        <dbReference type="EMBL" id="SBT77803.1"/>
    </source>
</evidence>
<evidence type="ECO:0000256" key="1">
    <source>
        <dbReference type="SAM" id="MobiDB-lite"/>
    </source>
</evidence>
<feature type="compositionally biased region" description="Basic and acidic residues" evidence="1">
    <location>
        <begin position="276"/>
        <end position="287"/>
    </location>
</feature>
<evidence type="ECO:0000256" key="2">
    <source>
        <dbReference type="SAM" id="Phobius"/>
    </source>
</evidence>
<dbReference type="VEuPathDB" id="PlasmoDB:PocGH01_11045300"/>
<evidence type="ECO:0008006" key="5">
    <source>
        <dbReference type="Google" id="ProtNLM"/>
    </source>
</evidence>
<feature type="region of interest" description="Disordered" evidence="1">
    <location>
        <begin position="391"/>
        <end position="421"/>
    </location>
</feature>
<feature type="compositionally biased region" description="Basic and acidic residues" evidence="1">
    <location>
        <begin position="237"/>
        <end position="270"/>
    </location>
</feature>
<reference evidence="3 4" key="1">
    <citation type="submission" date="2016-06" db="EMBL/GenBank/DDBJ databases">
        <authorList>
            <consortium name="Pathogen Informatics"/>
        </authorList>
    </citation>
    <scope>NUCLEOTIDE SEQUENCE [LARGE SCALE GENOMIC DNA]</scope>
    <source>
        <strain evidence="3">PowCR01</strain>
    </source>
</reference>
<evidence type="ECO:0000313" key="4">
    <source>
        <dbReference type="Proteomes" id="UP000243200"/>
    </source>
</evidence>
<dbReference type="EMBL" id="LT594515">
    <property type="protein sequence ID" value="SBT77803.1"/>
    <property type="molecule type" value="Genomic_DNA"/>
</dbReference>
<proteinExistence type="predicted"/>
<feature type="compositionally biased region" description="Basic and acidic residues" evidence="1">
    <location>
        <begin position="394"/>
        <end position="406"/>
    </location>
</feature>